<dbReference type="Gramene" id="PGSC0003DMT400095570">
    <property type="protein sequence ID" value="PGSC0003DMT400095570"/>
    <property type="gene ID" value="PGSC0003DMG400045141"/>
</dbReference>
<proteinExistence type="predicted"/>
<dbReference type="HOGENOM" id="CLU_1963514_0_0_1"/>
<name>M1DWL5_SOLTU</name>
<dbReference type="EnsemblPlants" id="PGSC0003DMT400095570">
    <property type="protein sequence ID" value="PGSC0003DMT400095570"/>
    <property type="gene ID" value="PGSC0003DMG400045141"/>
</dbReference>
<evidence type="ECO:0000313" key="1">
    <source>
        <dbReference type="EnsemblPlants" id="PGSC0003DMT400095570"/>
    </source>
</evidence>
<organism evidence="1 2">
    <name type="scientific">Solanum tuberosum</name>
    <name type="common">Potato</name>
    <dbReference type="NCBI Taxonomy" id="4113"/>
    <lineage>
        <taxon>Eukaryota</taxon>
        <taxon>Viridiplantae</taxon>
        <taxon>Streptophyta</taxon>
        <taxon>Embryophyta</taxon>
        <taxon>Tracheophyta</taxon>
        <taxon>Spermatophyta</taxon>
        <taxon>Magnoliopsida</taxon>
        <taxon>eudicotyledons</taxon>
        <taxon>Gunneridae</taxon>
        <taxon>Pentapetalae</taxon>
        <taxon>asterids</taxon>
        <taxon>lamiids</taxon>
        <taxon>Solanales</taxon>
        <taxon>Solanaceae</taxon>
        <taxon>Solanoideae</taxon>
        <taxon>Solaneae</taxon>
        <taxon>Solanum</taxon>
    </lineage>
</organism>
<accession>M1DWL5</accession>
<keyword evidence="2" id="KW-1185">Reference proteome</keyword>
<reference evidence="2" key="1">
    <citation type="journal article" date="2011" name="Nature">
        <title>Genome sequence and analysis of the tuber crop potato.</title>
        <authorList>
            <consortium name="The Potato Genome Sequencing Consortium"/>
        </authorList>
    </citation>
    <scope>NUCLEOTIDE SEQUENCE [LARGE SCALE GENOMIC DNA]</scope>
    <source>
        <strain evidence="2">cv. DM1-3 516 R44</strain>
    </source>
</reference>
<evidence type="ECO:0000313" key="2">
    <source>
        <dbReference type="Proteomes" id="UP000011115"/>
    </source>
</evidence>
<dbReference type="AlphaFoldDB" id="M1DWL5"/>
<reference evidence="1" key="2">
    <citation type="submission" date="2015-06" db="UniProtKB">
        <authorList>
            <consortium name="EnsemblPlants"/>
        </authorList>
    </citation>
    <scope>IDENTIFICATION</scope>
    <source>
        <strain evidence="1">DM1-3 516 R44</strain>
    </source>
</reference>
<dbReference type="InParanoid" id="M1DWL5"/>
<dbReference type="PaxDb" id="4113-PGSC0003DMT400095570"/>
<dbReference type="Proteomes" id="UP000011115">
    <property type="component" value="Unassembled WGS sequence"/>
</dbReference>
<protein>
    <submittedName>
        <fullName evidence="1">Uncharacterized protein</fullName>
    </submittedName>
</protein>
<sequence>MDPQPWTVNTMKARWYGRCSRSSRPCWVTNQWTRPKERGSVHVLWLASVRWHQKPPENFYHGPSHVRGFPLSPPWDHSSLNEIEDITKEKDSKLATPHASNFIKKHTTKKEYRLQARIFLKPHKEDSN</sequence>